<proteinExistence type="predicted"/>
<dbReference type="Pfam" id="PF04073">
    <property type="entry name" value="tRNA_edit"/>
    <property type="match status" value="1"/>
</dbReference>
<accession>A0A1H9JBQ3</accession>
<dbReference type="Gene3D" id="3.90.960.10">
    <property type="entry name" value="YbaK/aminoacyl-tRNA synthetase-associated domain"/>
    <property type="match status" value="1"/>
</dbReference>
<gene>
    <name evidence="2" type="ORF">SAMN03080615_02902</name>
</gene>
<dbReference type="CDD" id="cd04332">
    <property type="entry name" value="YbaK_like"/>
    <property type="match status" value="1"/>
</dbReference>
<dbReference type="Proteomes" id="UP000198749">
    <property type="component" value="Unassembled WGS sequence"/>
</dbReference>
<dbReference type="SUPFAM" id="SSF55826">
    <property type="entry name" value="YbaK/ProRS associated domain"/>
    <property type="match status" value="1"/>
</dbReference>
<dbReference type="RefSeq" id="WP_091359695.1">
    <property type="nucleotide sequence ID" value="NZ_AP025284.1"/>
</dbReference>
<dbReference type="InterPro" id="IPR007214">
    <property type="entry name" value="YbaK/aa-tRNA-synth-assoc-dom"/>
</dbReference>
<evidence type="ECO:0000313" key="2">
    <source>
        <dbReference type="EMBL" id="SEQ84213.1"/>
    </source>
</evidence>
<name>A0A1H9JBQ3_9GAMM</name>
<feature type="domain" description="YbaK/aminoacyl-tRNA synthetase-associated" evidence="1">
    <location>
        <begin position="23"/>
        <end position="136"/>
    </location>
</feature>
<sequence>MSVSPTLQKFLNRGDIPYRLIRHPYAETSLSSAIAAHVPARRMAKGVVLRDDEGFMMAVVPSDRRVDLHAINRQMGRIFSPAAQRDVKILFRDCNRGAVPALGQAYNIPVIWDDHLADEPDCYMEAGDHQDLLCFSQSTFKQVMSEKPHGMISH</sequence>
<dbReference type="InterPro" id="IPR036754">
    <property type="entry name" value="YbaK/aa-tRNA-synt-asso_dom_sf"/>
</dbReference>
<protein>
    <submittedName>
        <fullName evidence="2">Ala-tRNA(Pro) deacylase</fullName>
    </submittedName>
</protein>
<evidence type="ECO:0000313" key="3">
    <source>
        <dbReference type="Proteomes" id="UP000198749"/>
    </source>
</evidence>
<dbReference type="EMBL" id="FOGB01000009">
    <property type="protein sequence ID" value="SEQ84213.1"/>
    <property type="molecule type" value="Genomic_DNA"/>
</dbReference>
<dbReference type="STRING" id="355243.SAMN03080615_02902"/>
<reference evidence="3" key="1">
    <citation type="submission" date="2016-10" db="EMBL/GenBank/DDBJ databases">
        <authorList>
            <person name="Varghese N."/>
            <person name="Submissions S."/>
        </authorList>
    </citation>
    <scope>NUCLEOTIDE SEQUENCE [LARGE SCALE GENOMIC DNA]</scope>
    <source>
        <strain evidence="3">DSM 18887</strain>
    </source>
</reference>
<dbReference type="OrthoDB" id="9786549at2"/>
<dbReference type="GO" id="GO:0002161">
    <property type="term" value="F:aminoacyl-tRNA deacylase activity"/>
    <property type="evidence" value="ECO:0007669"/>
    <property type="project" value="InterPro"/>
</dbReference>
<evidence type="ECO:0000259" key="1">
    <source>
        <dbReference type="Pfam" id="PF04073"/>
    </source>
</evidence>
<dbReference type="AlphaFoldDB" id="A0A1H9JBQ3"/>
<organism evidence="2 3">
    <name type="scientific">Amphritea atlantica</name>
    <dbReference type="NCBI Taxonomy" id="355243"/>
    <lineage>
        <taxon>Bacteria</taxon>
        <taxon>Pseudomonadati</taxon>
        <taxon>Pseudomonadota</taxon>
        <taxon>Gammaproteobacteria</taxon>
        <taxon>Oceanospirillales</taxon>
        <taxon>Oceanospirillaceae</taxon>
        <taxon>Amphritea</taxon>
    </lineage>
</organism>
<keyword evidence="3" id="KW-1185">Reference proteome</keyword>